<evidence type="ECO:0000313" key="2">
    <source>
        <dbReference type="Proteomes" id="UP001597280"/>
    </source>
</evidence>
<keyword evidence="2" id="KW-1185">Reference proteome</keyword>
<dbReference type="Proteomes" id="UP001597280">
    <property type="component" value="Unassembled WGS sequence"/>
</dbReference>
<dbReference type="Gene3D" id="3.90.320.10">
    <property type="match status" value="1"/>
</dbReference>
<gene>
    <name evidence="1" type="ORF">ACFSDA_15100</name>
</gene>
<dbReference type="EMBL" id="JBHUFL010000003">
    <property type="protein sequence ID" value="MFD1836390.1"/>
    <property type="molecule type" value="Genomic_DNA"/>
</dbReference>
<evidence type="ECO:0008006" key="3">
    <source>
        <dbReference type="Google" id="ProtNLM"/>
    </source>
</evidence>
<organism evidence="1 2">
    <name type="scientific">Brachybacterium rhamnosum</name>
    <dbReference type="NCBI Taxonomy" id="173361"/>
    <lineage>
        <taxon>Bacteria</taxon>
        <taxon>Bacillati</taxon>
        <taxon>Actinomycetota</taxon>
        <taxon>Actinomycetes</taxon>
        <taxon>Micrococcales</taxon>
        <taxon>Dermabacteraceae</taxon>
        <taxon>Brachybacterium</taxon>
    </lineage>
</organism>
<dbReference type="InterPro" id="IPR011604">
    <property type="entry name" value="PDDEXK-like_dom_sf"/>
</dbReference>
<reference evidence="2" key="1">
    <citation type="journal article" date="2019" name="Int. J. Syst. Evol. Microbiol.">
        <title>The Global Catalogue of Microorganisms (GCM) 10K type strain sequencing project: providing services to taxonomists for standard genome sequencing and annotation.</title>
        <authorList>
            <consortium name="The Broad Institute Genomics Platform"/>
            <consortium name="The Broad Institute Genome Sequencing Center for Infectious Disease"/>
            <person name="Wu L."/>
            <person name="Ma J."/>
        </authorList>
    </citation>
    <scope>NUCLEOTIDE SEQUENCE [LARGE SCALE GENOMIC DNA]</scope>
    <source>
        <strain evidence="2">JCM 11650</strain>
    </source>
</reference>
<evidence type="ECO:0000313" key="1">
    <source>
        <dbReference type="EMBL" id="MFD1836390.1"/>
    </source>
</evidence>
<dbReference type="RefSeq" id="WP_343905843.1">
    <property type="nucleotide sequence ID" value="NZ_BAAAIS010000003.1"/>
</dbReference>
<protein>
    <recommendedName>
        <fullName evidence="3">PD-(D/E)XK endonuclease-like domain-containing protein</fullName>
    </recommendedName>
</protein>
<comment type="caution">
    <text evidence="1">The sequence shown here is derived from an EMBL/GenBank/DDBJ whole genome shotgun (WGS) entry which is preliminary data.</text>
</comment>
<proteinExistence type="predicted"/>
<accession>A0ABW4Q1U9</accession>
<sequence length="269" mass="29632">MSTLEQLLGHTPGANALADYQSTIEQAIRHQPRSLQKLIGPSEIGTDCTHCLAAKLAGWTEQERDVPWLPFIGTAVHAELARIFEDDNKTSSTSGGRRRWKVEQKVYVGHIGAHAITGTCDLYDTVTGTVLDHKIVGAATLRTAKTGPKPVYRIQAHLYGLGWENAGHMPETVAVAHLPRNEMSLARAVIWSEPYDRDLALAAFEHANQLHANLTTLASISHETRDQWISNQPRADGCFSCPRYPDWTPNSRLGTEFGFTSSTPDRKAA</sequence>
<name>A0ABW4Q1U9_9MICO</name>